<feature type="transmembrane region" description="Helical" evidence="4">
    <location>
        <begin position="6"/>
        <end position="28"/>
    </location>
</feature>
<dbReference type="SMART" id="SM00267">
    <property type="entry name" value="GGDEF"/>
    <property type="match status" value="1"/>
</dbReference>
<gene>
    <name evidence="6" type="ORF">SAMN05421647_107240</name>
</gene>
<dbReference type="STRING" id="49186.SAMN05421647_107240"/>
<evidence type="ECO:0000256" key="3">
    <source>
        <dbReference type="ARBA" id="ARBA00034247"/>
    </source>
</evidence>
<feature type="transmembrane region" description="Helical" evidence="4">
    <location>
        <begin position="65"/>
        <end position="84"/>
    </location>
</feature>
<dbReference type="InterPro" id="IPR050469">
    <property type="entry name" value="Diguanylate_Cyclase"/>
</dbReference>
<reference evidence="6 7" key="1">
    <citation type="submission" date="2017-01" db="EMBL/GenBank/DDBJ databases">
        <authorList>
            <person name="Mah S.A."/>
            <person name="Swanson W.J."/>
            <person name="Moy G.W."/>
            <person name="Vacquier V.D."/>
        </authorList>
    </citation>
    <scope>NUCLEOTIDE SEQUENCE [LARGE SCALE GENOMIC DNA]</scope>
    <source>
        <strain evidence="6 7">DSM 7027</strain>
    </source>
</reference>
<keyword evidence="7" id="KW-1185">Reference proteome</keyword>
<dbReference type="FunFam" id="3.30.70.270:FF:000001">
    <property type="entry name" value="Diguanylate cyclase domain protein"/>
    <property type="match status" value="1"/>
</dbReference>
<dbReference type="SUPFAM" id="SSF55073">
    <property type="entry name" value="Nucleotide cyclase"/>
    <property type="match status" value="1"/>
</dbReference>
<evidence type="ECO:0000256" key="1">
    <source>
        <dbReference type="ARBA" id="ARBA00001946"/>
    </source>
</evidence>
<dbReference type="AlphaFoldDB" id="A0A1N6UUY8"/>
<dbReference type="NCBIfam" id="TIGR00254">
    <property type="entry name" value="GGDEF"/>
    <property type="match status" value="1"/>
</dbReference>
<dbReference type="GO" id="GO:0005886">
    <property type="term" value="C:plasma membrane"/>
    <property type="evidence" value="ECO:0007669"/>
    <property type="project" value="TreeGrafter"/>
</dbReference>
<proteinExistence type="predicted"/>
<dbReference type="GO" id="GO:0043709">
    <property type="term" value="P:cell adhesion involved in single-species biofilm formation"/>
    <property type="evidence" value="ECO:0007669"/>
    <property type="project" value="TreeGrafter"/>
</dbReference>
<dbReference type="InterPro" id="IPR043128">
    <property type="entry name" value="Rev_trsase/Diguanyl_cyclase"/>
</dbReference>
<dbReference type="Gene3D" id="3.30.70.270">
    <property type="match status" value="1"/>
</dbReference>
<dbReference type="CDD" id="cd01949">
    <property type="entry name" value="GGDEF"/>
    <property type="match status" value="1"/>
</dbReference>
<dbReference type="EMBL" id="FTMN01000007">
    <property type="protein sequence ID" value="SIQ69428.1"/>
    <property type="molecule type" value="Genomic_DNA"/>
</dbReference>
<protein>
    <recommendedName>
        <fullName evidence="2">diguanylate cyclase</fullName>
        <ecNumber evidence="2">2.7.7.65</ecNumber>
    </recommendedName>
</protein>
<feature type="transmembrane region" description="Helical" evidence="4">
    <location>
        <begin position="35"/>
        <end position="53"/>
    </location>
</feature>
<dbReference type="eggNOG" id="COG3706">
    <property type="taxonomic scope" value="Bacteria"/>
</dbReference>
<name>A0A1N6UUY8_9GAMM</name>
<dbReference type="EC" id="2.7.7.65" evidence="2"/>
<dbReference type="Proteomes" id="UP000186895">
    <property type="component" value="Unassembled WGS sequence"/>
</dbReference>
<organism evidence="6 7">
    <name type="scientific">Marinobacterium stanieri</name>
    <dbReference type="NCBI Taxonomy" id="49186"/>
    <lineage>
        <taxon>Bacteria</taxon>
        <taxon>Pseudomonadati</taxon>
        <taxon>Pseudomonadota</taxon>
        <taxon>Gammaproteobacteria</taxon>
        <taxon>Oceanospirillales</taxon>
        <taxon>Oceanospirillaceae</taxon>
        <taxon>Marinobacterium</taxon>
    </lineage>
</organism>
<evidence type="ECO:0000313" key="6">
    <source>
        <dbReference type="EMBL" id="SIQ69428.1"/>
    </source>
</evidence>
<dbReference type="PANTHER" id="PTHR45138">
    <property type="entry name" value="REGULATORY COMPONENTS OF SENSORY TRANSDUCTION SYSTEM"/>
    <property type="match status" value="1"/>
</dbReference>
<sequence>MLTFGLILASFLLAHWLLFLVIPALVFIVFGSKSLYTYCTMGLALLMYNALAVRFNHLEIVSPEWLEVLTFSISVSFAVIVLSVQQRMLRYESGLRQEWQTRASHDPLTGLPNRIVLMSLLQHEVERLHRANGSFSIAMLDIDHFKRINDTYGHAAGDAVLIEFSKRIDKMTRSADVVGRLGGEEFLLLLPETDAASAHHVLDNLRARVADDPFEVSGNQVQVTFSTGIAQCSRASSAKSLLEEADQHLYYAKQSGRNRVSVTSRVACES</sequence>
<comment type="catalytic activity">
    <reaction evidence="3">
        <text>2 GTP = 3',3'-c-di-GMP + 2 diphosphate</text>
        <dbReference type="Rhea" id="RHEA:24898"/>
        <dbReference type="ChEBI" id="CHEBI:33019"/>
        <dbReference type="ChEBI" id="CHEBI:37565"/>
        <dbReference type="ChEBI" id="CHEBI:58805"/>
        <dbReference type="EC" id="2.7.7.65"/>
    </reaction>
</comment>
<dbReference type="GO" id="GO:1902201">
    <property type="term" value="P:negative regulation of bacterial-type flagellum-dependent cell motility"/>
    <property type="evidence" value="ECO:0007669"/>
    <property type="project" value="TreeGrafter"/>
</dbReference>
<keyword evidence="4" id="KW-1133">Transmembrane helix</keyword>
<accession>A0A1N6UUY8</accession>
<keyword evidence="4" id="KW-0472">Membrane</keyword>
<evidence type="ECO:0000256" key="2">
    <source>
        <dbReference type="ARBA" id="ARBA00012528"/>
    </source>
</evidence>
<evidence type="ECO:0000259" key="5">
    <source>
        <dbReference type="PROSITE" id="PS50887"/>
    </source>
</evidence>
<dbReference type="Pfam" id="PF00990">
    <property type="entry name" value="GGDEF"/>
    <property type="match status" value="1"/>
</dbReference>
<dbReference type="InterPro" id="IPR029787">
    <property type="entry name" value="Nucleotide_cyclase"/>
</dbReference>
<dbReference type="GO" id="GO:0052621">
    <property type="term" value="F:diguanylate cyclase activity"/>
    <property type="evidence" value="ECO:0007669"/>
    <property type="project" value="UniProtKB-EC"/>
</dbReference>
<evidence type="ECO:0000256" key="4">
    <source>
        <dbReference type="SAM" id="Phobius"/>
    </source>
</evidence>
<keyword evidence="4" id="KW-0812">Transmembrane</keyword>
<feature type="domain" description="GGDEF" evidence="5">
    <location>
        <begin position="133"/>
        <end position="265"/>
    </location>
</feature>
<dbReference type="PANTHER" id="PTHR45138:SF9">
    <property type="entry name" value="DIGUANYLATE CYCLASE DGCM-RELATED"/>
    <property type="match status" value="1"/>
</dbReference>
<dbReference type="PROSITE" id="PS50887">
    <property type="entry name" value="GGDEF"/>
    <property type="match status" value="1"/>
</dbReference>
<dbReference type="InterPro" id="IPR000160">
    <property type="entry name" value="GGDEF_dom"/>
</dbReference>
<comment type="cofactor">
    <cofactor evidence="1">
        <name>Mg(2+)</name>
        <dbReference type="ChEBI" id="CHEBI:18420"/>
    </cofactor>
</comment>
<evidence type="ECO:0000313" key="7">
    <source>
        <dbReference type="Proteomes" id="UP000186895"/>
    </source>
</evidence>